<dbReference type="CDD" id="cd18126">
    <property type="entry name" value="GAPDH_I_C"/>
    <property type="match status" value="1"/>
</dbReference>
<dbReference type="InterPro" id="IPR020828">
    <property type="entry name" value="GlycerAld_3-P_DH_NAD(P)-bd"/>
</dbReference>
<evidence type="ECO:0000256" key="3">
    <source>
        <dbReference type="ARBA" id="ARBA00023002"/>
    </source>
</evidence>
<dbReference type="Pfam" id="PF02800">
    <property type="entry name" value="Gp_dh_C"/>
    <property type="match status" value="1"/>
</dbReference>
<dbReference type="Pfam" id="PF00044">
    <property type="entry name" value="Gp_dh_N"/>
    <property type="match status" value="1"/>
</dbReference>
<name>A0A0X8FK54_9LACT</name>
<comment type="similarity">
    <text evidence="1 4">Belongs to the glyceraldehyde-3-phosphate dehydrogenase family.</text>
</comment>
<dbReference type="FunFam" id="3.40.50.720:FF:000001">
    <property type="entry name" value="Glyceraldehyde-3-phosphate dehydrogenase"/>
    <property type="match status" value="1"/>
</dbReference>
<dbReference type="EMBL" id="CP014163">
    <property type="protein sequence ID" value="AMB98795.1"/>
    <property type="molecule type" value="Genomic_DNA"/>
</dbReference>
<dbReference type="GO" id="GO:0006006">
    <property type="term" value="P:glucose metabolic process"/>
    <property type="evidence" value="ECO:0007669"/>
    <property type="project" value="InterPro"/>
</dbReference>
<evidence type="ECO:0000256" key="5">
    <source>
        <dbReference type="RuleBase" id="RU361160"/>
    </source>
</evidence>
<proteinExistence type="inferred from homology"/>
<sequence length="330" mass="35070">MGKKIAINGFGRIGRLALRRILESGSELEVIAINDLTSNEDLAYLLKYDTAQGRFPYSVEAKEDALIVDGKEIKAYEEKDASKLPWGELGVDFVLECTGFYTSDEKAQAHIEAGAKKVLISAPAKGDVKTIVYGVNHDTIGADDVIVSAASCTTNCLAPMANVLNEKFGVERALMSTIHAYTATQSMQDAPGGRKSRAGAANIIPASTGAAKAVGKVIPELNGVIDGTAQRVPTITGSEVELYSVLAKEVTVEEINAAMKGASSVAFGYTEDEIVSSDVIGDPRGSVFDATQTKIMEANGGQLVKTVAWYDNEYGFTGNMVNTLEHFATL</sequence>
<dbReference type="KEGG" id="auh:AWM75_01750"/>
<evidence type="ECO:0000256" key="2">
    <source>
        <dbReference type="ARBA" id="ARBA00021022"/>
    </source>
</evidence>
<dbReference type="Gene3D" id="3.40.50.720">
    <property type="entry name" value="NAD(P)-binding Rossmann-like Domain"/>
    <property type="match status" value="1"/>
</dbReference>
<evidence type="ECO:0000313" key="7">
    <source>
        <dbReference type="Proteomes" id="UP000062260"/>
    </source>
</evidence>
<gene>
    <name evidence="6" type="ORF">AWM75_01750</name>
</gene>
<dbReference type="CDD" id="cd05214">
    <property type="entry name" value="GAPDH_I_N"/>
    <property type="match status" value="1"/>
</dbReference>
<dbReference type="PRINTS" id="PR00078">
    <property type="entry name" value="G3PDHDRGNASE"/>
</dbReference>
<protein>
    <recommendedName>
        <fullName evidence="2 5">Glyceraldehyde-3-phosphate dehydrogenase</fullName>
        <ecNumber evidence="5">1.2.1.-</ecNumber>
    </recommendedName>
</protein>
<dbReference type="STRING" id="128944.AWM75_01750"/>
<dbReference type="Gene3D" id="3.30.360.10">
    <property type="entry name" value="Dihydrodipicolinate Reductase, domain 2"/>
    <property type="match status" value="1"/>
</dbReference>
<dbReference type="OrthoDB" id="9803304at2"/>
<dbReference type="SMART" id="SM00846">
    <property type="entry name" value="Gp_dh_N"/>
    <property type="match status" value="1"/>
</dbReference>
<dbReference type="RefSeq" id="WP_067977510.1">
    <property type="nucleotide sequence ID" value="NZ_CP014163.1"/>
</dbReference>
<dbReference type="FunFam" id="3.30.360.10:FF:000002">
    <property type="entry name" value="Glyceraldehyde-3-phosphate dehydrogenase"/>
    <property type="match status" value="1"/>
</dbReference>
<dbReference type="InterPro" id="IPR020829">
    <property type="entry name" value="GlycerAld_3-P_DH_cat"/>
</dbReference>
<dbReference type="EC" id="1.2.1.-" evidence="5"/>
<dbReference type="GO" id="GO:0050661">
    <property type="term" value="F:NADP binding"/>
    <property type="evidence" value="ECO:0007669"/>
    <property type="project" value="InterPro"/>
</dbReference>
<reference evidence="7" key="2">
    <citation type="submission" date="2016-01" db="EMBL/GenBank/DDBJ databases">
        <title>Six Aerococcus type strain genome sequencing and assembly using PacBio and Illumina Hiseq.</title>
        <authorList>
            <person name="Carkaci D."/>
            <person name="Dargis R."/>
            <person name="Nielsen X.C."/>
            <person name="Skovgaard O."/>
            <person name="Fuursted K."/>
            <person name="Christensen J.J."/>
        </authorList>
    </citation>
    <scope>NUCLEOTIDE SEQUENCE [LARGE SCALE GENOMIC DNA]</scope>
    <source>
        <strain evidence="7">CCUG42038B</strain>
    </source>
</reference>
<dbReference type="InterPro" id="IPR020831">
    <property type="entry name" value="GlycerAld/Erythrose_P_DH"/>
</dbReference>
<dbReference type="Proteomes" id="UP000062260">
    <property type="component" value="Chromosome"/>
</dbReference>
<dbReference type="PIRSF" id="PIRSF000149">
    <property type="entry name" value="GAP_DH"/>
    <property type="match status" value="1"/>
</dbReference>
<organism evidence="6 7">
    <name type="scientific">Aerococcus urinaehominis</name>
    <dbReference type="NCBI Taxonomy" id="128944"/>
    <lineage>
        <taxon>Bacteria</taxon>
        <taxon>Bacillati</taxon>
        <taxon>Bacillota</taxon>
        <taxon>Bacilli</taxon>
        <taxon>Lactobacillales</taxon>
        <taxon>Aerococcaceae</taxon>
        <taxon>Aerococcus</taxon>
    </lineage>
</organism>
<dbReference type="InterPro" id="IPR006424">
    <property type="entry name" value="Glyceraldehyde-3-P_DH_1"/>
</dbReference>
<evidence type="ECO:0000313" key="6">
    <source>
        <dbReference type="EMBL" id="AMB98795.1"/>
    </source>
</evidence>
<dbReference type="PANTHER" id="PTHR43148">
    <property type="entry name" value="GLYCERALDEHYDE-3-PHOSPHATE DEHYDROGENASE 2"/>
    <property type="match status" value="1"/>
</dbReference>
<dbReference type="PROSITE" id="PS00071">
    <property type="entry name" value="GAPDH"/>
    <property type="match status" value="1"/>
</dbReference>
<dbReference type="SUPFAM" id="SSF51735">
    <property type="entry name" value="NAD(P)-binding Rossmann-fold domains"/>
    <property type="match status" value="1"/>
</dbReference>
<dbReference type="NCBIfam" id="TIGR01534">
    <property type="entry name" value="GAPDH-I"/>
    <property type="match status" value="1"/>
</dbReference>
<dbReference type="GO" id="GO:0051287">
    <property type="term" value="F:NAD binding"/>
    <property type="evidence" value="ECO:0007669"/>
    <property type="project" value="InterPro"/>
</dbReference>
<evidence type="ECO:0000256" key="1">
    <source>
        <dbReference type="ARBA" id="ARBA00007406"/>
    </source>
</evidence>
<dbReference type="AlphaFoldDB" id="A0A0X8FK54"/>
<dbReference type="InterPro" id="IPR036291">
    <property type="entry name" value="NAD(P)-bd_dom_sf"/>
</dbReference>
<keyword evidence="7" id="KW-1185">Reference proteome</keyword>
<dbReference type="SUPFAM" id="SSF55347">
    <property type="entry name" value="Glyceraldehyde-3-phosphate dehydrogenase-like, C-terminal domain"/>
    <property type="match status" value="1"/>
</dbReference>
<keyword evidence="3 5" id="KW-0560">Oxidoreductase</keyword>
<evidence type="ECO:0000256" key="4">
    <source>
        <dbReference type="RuleBase" id="RU000397"/>
    </source>
</evidence>
<accession>A0A0X8FK54</accession>
<reference evidence="6 7" key="1">
    <citation type="journal article" date="2016" name="Genome Announc.">
        <title>Complete Genome Sequences of Aerococcus christensenii CCUG 28831T, Aerococcus sanguinicola CCUG 43001T, Aerococcus urinae CCUG 36881T, Aerococcus urinaeequi CCUG 28094T, Aerococcus urinaehominis CCUG 42038 BT, and Aerococcus viridans CCUG 4311T.</title>
        <authorList>
            <person name="Carkaci D."/>
            <person name="Dargis R."/>
            <person name="Nielsen X.C."/>
            <person name="Skovgaard O."/>
            <person name="Fuursted K."/>
            <person name="Christensen J.J."/>
        </authorList>
    </citation>
    <scope>NUCLEOTIDE SEQUENCE [LARGE SCALE GENOMIC DNA]</scope>
    <source>
        <strain evidence="6 7">CCUG42038B</strain>
    </source>
</reference>
<dbReference type="GO" id="GO:0016620">
    <property type="term" value="F:oxidoreductase activity, acting on the aldehyde or oxo group of donors, NAD or NADP as acceptor"/>
    <property type="evidence" value="ECO:0007669"/>
    <property type="project" value="InterPro"/>
</dbReference>
<dbReference type="InterPro" id="IPR020830">
    <property type="entry name" value="GlycerAld_3-P_DH_AS"/>
</dbReference>